<dbReference type="EMBL" id="RJJG01000009">
    <property type="protein sequence ID" value="RNI07277.1"/>
    <property type="molecule type" value="Genomic_DNA"/>
</dbReference>
<evidence type="ECO:0000313" key="11">
    <source>
        <dbReference type="Proteomes" id="UP000267921"/>
    </source>
</evidence>
<gene>
    <name evidence="6" type="ORF">BHR79_00225</name>
    <name evidence="7" type="ORF">EFE40_10080</name>
    <name evidence="8" type="ORF">SAMN04515625_1736</name>
</gene>
<accession>A0A1L3PZJ9</accession>
<dbReference type="EMBL" id="CP017921">
    <property type="protein sequence ID" value="APH38056.1"/>
    <property type="molecule type" value="Genomic_DNA"/>
</dbReference>
<dbReference type="PANTHER" id="PTHR42786:SF2">
    <property type="entry name" value="TRNA (CYTIDINE_URIDINE-2'-O-)-METHYLTRANSFERASE TRMJ"/>
    <property type="match status" value="1"/>
</dbReference>
<dbReference type="Proteomes" id="UP000186879">
    <property type="component" value="Chromosome"/>
</dbReference>
<dbReference type="InterPro" id="IPR029026">
    <property type="entry name" value="tRNA_m1G_MTases_N"/>
</dbReference>
<dbReference type="AlphaFoldDB" id="A0A1L3PZJ9"/>
<dbReference type="GeneID" id="30582130"/>
<evidence type="ECO:0000256" key="3">
    <source>
        <dbReference type="ARBA" id="ARBA00022679"/>
    </source>
</evidence>
<reference evidence="8 10" key="2">
    <citation type="submission" date="2016-10" db="EMBL/GenBank/DDBJ databases">
        <authorList>
            <person name="de Groot N.N."/>
        </authorList>
    </citation>
    <scope>NUCLEOTIDE SEQUENCE [LARGE SCALE GENOMIC DNA]</scope>
    <source>
        <strain evidence="8 10">Z-7982</strain>
    </source>
</reference>
<dbReference type="Gene3D" id="1.10.8.590">
    <property type="match status" value="1"/>
</dbReference>
<dbReference type="SUPFAM" id="SSF75217">
    <property type="entry name" value="alpha/beta knot"/>
    <property type="match status" value="1"/>
</dbReference>
<dbReference type="InterPro" id="IPR001537">
    <property type="entry name" value="SpoU_MeTrfase"/>
</dbReference>
<keyword evidence="3 6" id="KW-0808">Transferase</keyword>
<reference evidence="6 9" key="1">
    <citation type="submission" date="2016-10" db="EMBL/GenBank/DDBJ databases">
        <title>Methanohalophilus halophilus.</title>
        <authorList>
            <person name="L'haridon S."/>
        </authorList>
    </citation>
    <scope>NUCLEOTIDE SEQUENCE [LARGE SCALE GENOMIC DNA]</scope>
    <source>
        <strain evidence="6 9">Z-7982</strain>
    </source>
</reference>
<dbReference type="NCBIfam" id="TIGR00050">
    <property type="entry name" value="rRNA_methyl_1"/>
    <property type="match status" value="1"/>
</dbReference>
<dbReference type="PIRSF" id="PIRSF004808">
    <property type="entry name" value="LasT"/>
    <property type="match status" value="1"/>
</dbReference>
<dbReference type="OrthoDB" id="372184at2157"/>
<dbReference type="GO" id="GO:0003723">
    <property type="term" value="F:RNA binding"/>
    <property type="evidence" value="ECO:0007669"/>
    <property type="project" value="InterPro"/>
</dbReference>
<dbReference type="Gene3D" id="3.40.1280.10">
    <property type="match status" value="1"/>
</dbReference>
<name>A0A1L3PZJ9_9EURY</name>
<dbReference type="STRING" id="2177.BHR79_00225"/>
<proteinExistence type="inferred from homology"/>
<keyword evidence="4" id="KW-0949">S-adenosyl-L-methionine</keyword>
<dbReference type="EMBL" id="FNMU01000005">
    <property type="protein sequence ID" value="SDW84705.1"/>
    <property type="molecule type" value="Genomic_DNA"/>
</dbReference>
<dbReference type="CDD" id="cd18093">
    <property type="entry name" value="SpoU-like_TrmJ"/>
    <property type="match status" value="1"/>
</dbReference>
<dbReference type="RefSeq" id="WP_072560175.1">
    <property type="nucleotide sequence ID" value="NZ_CP017921.1"/>
</dbReference>
<comment type="similarity">
    <text evidence="1">Belongs to the class IV-like SAM-binding methyltransferase superfamily. RNA methyltransferase TrmH family.</text>
</comment>
<evidence type="ECO:0000259" key="5">
    <source>
        <dbReference type="Pfam" id="PF00588"/>
    </source>
</evidence>
<keyword evidence="2 6" id="KW-0489">Methyltransferase</keyword>
<keyword evidence="9" id="KW-1185">Reference proteome</keyword>
<dbReference type="Proteomes" id="UP000267921">
    <property type="component" value="Unassembled WGS sequence"/>
</dbReference>
<evidence type="ECO:0000313" key="6">
    <source>
        <dbReference type="EMBL" id="APH38056.1"/>
    </source>
</evidence>
<dbReference type="Pfam" id="PF00588">
    <property type="entry name" value="SpoU_methylase"/>
    <property type="match status" value="1"/>
</dbReference>
<dbReference type="Proteomes" id="UP000198669">
    <property type="component" value="Unassembled WGS sequence"/>
</dbReference>
<evidence type="ECO:0000256" key="4">
    <source>
        <dbReference type="ARBA" id="ARBA00022691"/>
    </source>
</evidence>
<reference evidence="7 11" key="3">
    <citation type="submission" date="2018-10" db="EMBL/GenBank/DDBJ databases">
        <title>Cultivation of a novel Methanohalophilus strain from Kebrit Deep of the Red Sea and a genomic comparison of members of the genus Methanohalophilus.</title>
        <authorList>
            <person name="Guan Y."/>
            <person name="Ngugi D.K."/>
            <person name="Stingl U."/>
        </authorList>
    </citation>
    <scope>NUCLEOTIDE SEQUENCE [LARGE SCALE GENOMIC DNA]</scope>
    <source>
        <strain evidence="7 11">DSM 3094</strain>
    </source>
</reference>
<feature type="domain" description="tRNA/rRNA methyltransferase SpoU type" evidence="5">
    <location>
        <begin position="5"/>
        <end position="156"/>
    </location>
</feature>
<evidence type="ECO:0000256" key="2">
    <source>
        <dbReference type="ARBA" id="ARBA00022603"/>
    </source>
</evidence>
<dbReference type="PANTHER" id="PTHR42786">
    <property type="entry name" value="TRNA/RRNA METHYLTRANSFERASE"/>
    <property type="match status" value="1"/>
</dbReference>
<dbReference type="GO" id="GO:0002128">
    <property type="term" value="P:tRNA nucleoside ribose methylation"/>
    <property type="evidence" value="ECO:0007669"/>
    <property type="project" value="TreeGrafter"/>
</dbReference>
<evidence type="ECO:0000313" key="7">
    <source>
        <dbReference type="EMBL" id="RNI07277.1"/>
    </source>
</evidence>
<evidence type="ECO:0000313" key="10">
    <source>
        <dbReference type="Proteomes" id="UP000198669"/>
    </source>
</evidence>
<evidence type="ECO:0000256" key="1">
    <source>
        <dbReference type="ARBA" id="ARBA00007228"/>
    </source>
</evidence>
<organism evidence="6 9">
    <name type="scientific">Methanohalophilus halophilus</name>
    <dbReference type="NCBI Taxonomy" id="2177"/>
    <lineage>
        <taxon>Archaea</taxon>
        <taxon>Methanobacteriati</taxon>
        <taxon>Methanobacteriota</taxon>
        <taxon>Stenosarchaea group</taxon>
        <taxon>Methanomicrobia</taxon>
        <taxon>Methanosarcinales</taxon>
        <taxon>Methanosarcinaceae</taxon>
        <taxon>Methanohalophilus</taxon>
    </lineage>
</organism>
<dbReference type="GO" id="GO:0008173">
    <property type="term" value="F:RNA methyltransferase activity"/>
    <property type="evidence" value="ECO:0007669"/>
    <property type="project" value="InterPro"/>
</dbReference>
<dbReference type="KEGG" id="mhaz:BHR79_00225"/>
<dbReference type="InterPro" id="IPR029028">
    <property type="entry name" value="Alpha/beta_knot_MTases"/>
</dbReference>
<sequence>MSPQIRIVLVEPLYQGNVGSVTRSMENFGFDDLVLVNPCKLEGQARAMSCHARDLLESSQKVATLEEAIEGTDIVIATSGIAGIKTDQHIRMPAYTPSEIRNKFRESKGKIAFLFGREDNGFTREELKRCDMIMTIPTSEKYPIMNISHAATVTMYEMSNMEIGERPIADGFDLQLLYDHFEQVLADIKHPTHKMEKTSIMLKRIFGRAELTPREVQTLRGVLRDIQRQKK</sequence>
<dbReference type="GO" id="GO:0005829">
    <property type="term" value="C:cytosol"/>
    <property type="evidence" value="ECO:0007669"/>
    <property type="project" value="TreeGrafter"/>
</dbReference>
<protein>
    <submittedName>
        <fullName evidence="6 8">RNA methyltransferase</fullName>
    </submittedName>
</protein>
<evidence type="ECO:0000313" key="9">
    <source>
        <dbReference type="Proteomes" id="UP000186879"/>
    </source>
</evidence>
<evidence type="ECO:0000313" key="8">
    <source>
        <dbReference type="EMBL" id="SDW84705.1"/>
    </source>
</evidence>
<dbReference type="InterPro" id="IPR004384">
    <property type="entry name" value="RNA_MeTrfase_TrmJ/LasT"/>
</dbReference>